<keyword evidence="7" id="KW-0862">Zinc</keyword>
<comment type="catalytic activity">
    <reaction evidence="10">
        <text>S-methyl-5'-thioadenosine + phosphate = 5-(methylsulfanyl)-alpha-D-ribose 1-phosphate + adenine</text>
        <dbReference type="Rhea" id="RHEA:11852"/>
        <dbReference type="ChEBI" id="CHEBI:16708"/>
        <dbReference type="ChEBI" id="CHEBI:17509"/>
        <dbReference type="ChEBI" id="CHEBI:43474"/>
        <dbReference type="ChEBI" id="CHEBI:58533"/>
        <dbReference type="EC" id="2.4.2.28"/>
    </reaction>
    <physiologicalReaction direction="left-to-right" evidence="10">
        <dbReference type="Rhea" id="RHEA:11853"/>
    </physiologicalReaction>
</comment>
<comment type="similarity">
    <text evidence="3 11">Belongs to the purine nucleoside phosphorylase YfiH/LACC1 family.</text>
</comment>
<dbReference type="EMBL" id="WMIA01000009">
    <property type="protein sequence ID" value="MTF39031.1"/>
    <property type="molecule type" value="Genomic_DNA"/>
</dbReference>
<evidence type="ECO:0000256" key="4">
    <source>
        <dbReference type="ARBA" id="ARBA00022679"/>
    </source>
</evidence>
<dbReference type="InterPro" id="IPR003730">
    <property type="entry name" value="Cu_polyphenol_OxRdtase"/>
</dbReference>
<dbReference type="InterPro" id="IPR038371">
    <property type="entry name" value="Cu_polyphenol_OxRdtase_sf"/>
</dbReference>
<dbReference type="Gene3D" id="3.60.140.10">
    <property type="entry name" value="CNF1/YfiH-like putative cysteine hydrolases"/>
    <property type="match status" value="1"/>
</dbReference>
<comment type="catalytic activity">
    <reaction evidence="8">
        <text>adenosine + H2O + H(+) = inosine + NH4(+)</text>
        <dbReference type="Rhea" id="RHEA:24408"/>
        <dbReference type="ChEBI" id="CHEBI:15377"/>
        <dbReference type="ChEBI" id="CHEBI:15378"/>
        <dbReference type="ChEBI" id="CHEBI:16335"/>
        <dbReference type="ChEBI" id="CHEBI:17596"/>
        <dbReference type="ChEBI" id="CHEBI:28938"/>
        <dbReference type="EC" id="3.5.4.4"/>
    </reaction>
    <physiologicalReaction direction="left-to-right" evidence="8">
        <dbReference type="Rhea" id="RHEA:24409"/>
    </physiologicalReaction>
</comment>
<evidence type="ECO:0000313" key="12">
    <source>
        <dbReference type="EMBL" id="MTF39031.1"/>
    </source>
</evidence>
<dbReference type="NCBIfam" id="TIGR00726">
    <property type="entry name" value="peptidoglycan editing factor PgeF"/>
    <property type="match status" value="1"/>
</dbReference>
<comment type="catalytic activity">
    <reaction evidence="1">
        <text>inosine + phosphate = alpha-D-ribose 1-phosphate + hypoxanthine</text>
        <dbReference type="Rhea" id="RHEA:27646"/>
        <dbReference type="ChEBI" id="CHEBI:17368"/>
        <dbReference type="ChEBI" id="CHEBI:17596"/>
        <dbReference type="ChEBI" id="CHEBI:43474"/>
        <dbReference type="ChEBI" id="CHEBI:57720"/>
        <dbReference type="EC" id="2.4.2.1"/>
    </reaction>
    <physiologicalReaction direction="left-to-right" evidence="1">
        <dbReference type="Rhea" id="RHEA:27647"/>
    </physiologicalReaction>
</comment>
<evidence type="ECO:0000256" key="7">
    <source>
        <dbReference type="ARBA" id="ARBA00022833"/>
    </source>
</evidence>
<comment type="catalytic activity">
    <reaction evidence="9">
        <text>adenosine + phosphate = alpha-D-ribose 1-phosphate + adenine</text>
        <dbReference type="Rhea" id="RHEA:27642"/>
        <dbReference type="ChEBI" id="CHEBI:16335"/>
        <dbReference type="ChEBI" id="CHEBI:16708"/>
        <dbReference type="ChEBI" id="CHEBI:43474"/>
        <dbReference type="ChEBI" id="CHEBI:57720"/>
        <dbReference type="EC" id="2.4.2.1"/>
    </reaction>
    <physiologicalReaction direction="left-to-right" evidence="9">
        <dbReference type="Rhea" id="RHEA:27643"/>
    </physiologicalReaction>
</comment>
<gene>
    <name evidence="12" type="primary">pgeF</name>
    <name evidence="12" type="ORF">GGC33_08825</name>
</gene>
<evidence type="ECO:0000256" key="2">
    <source>
        <dbReference type="ARBA" id="ARBA00003215"/>
    </source>
</evidence>
<accession>A0A844GVF8</accession>
<dbReference type="PANTHER" id="PTHR30616:SF2">
    <property type="entry name" value="PURINE NUCLEOSIDE PHOSPHORYLASE LACC1"/>
    <property type="match status" value="1"/>
</dbReference>
<keyword evidence="5" id="KW-0479">Metal-binding</keyword>
<keyword evidence="6" id="KW-0378">Hydrolase</keyword>
<dbReference type="AlphaFoldDB" id="A0A844GVF8"/>
<evidence type="ECO:0000256" key="11">
    <source>
        <dbReference type="RuleBase" id="RU361274"/>
    </source>
</evidence>
<organism evidence="12 13">
    <name type="scientific">Cyanobacterium aponinum 0216</name>
    <dbReference type="NCBI Taxonomy" id="2676140"/>
    <lineage>
        <taxon>Bacteria</taxon>
        <taxon>Bacillati</taxon>
        <taxon>Cyanobacteriota</taxon>
        <taxon>Cyanophyceae</taxon>
        <taxon>Oscillatoriophycideae</taxon>
        <taxon>Chroococcales</taxon>
        <taxon>Geminocystaceae</taxon>
        <taxon>Cyanobacterium</taxon>
    </lineage>
</organism>
<dbReference type="GO" id="GO:0017061">
    <property type="term" value="F:S-methyl-5-thioadenosine phosphorylase activity"/>
    <property type="evidence" value="ECO:0007669"/>
    <property type="project" value="UniProtKB-EC"/>
</dbReference>
<evidence type="ECO:0000256" key="1">
    <source>
        <dbReference type="ARBA" id="ARBA00000553"/>
    </source>
</evidence>
<evidence type="ECO:0000256" key="8">
    <source>
        <dbReference type="ARBA" id="ARBA00047989"/>
    </source>
</evidence>
<evidence type="ECO:0000256" key="9">
    <source>
        <dbReference type="ARBA" id="ARBA00048968"/>
    </source>
</evidence>
<sequence length="255" mass="28435">MWQWRETEKGRFLTCDLLRNWQHGFFTCHFQGDSPDILVSYLNPNASVYRLKQIHSDILFSTATLDSHYLSGADLLEGDGIISSKSLDSVWCASADCTPVLIADKGTGGVMAIHSGWRGTSTAIVPKAIALLQSQGAKLEDLLFALGPAIHGKVYQVSEEVAVEVLKTIFPSDTPSELIIEKALQIENQPILPDEEENKVRLNVTQVISLQIQQQGINLNQIAIAPYCTYQTPEDFFSYRRTKEKKIQWSGIVSH</sequence>
<proteinExistence type="inferred from homology"/>
<evidence type="ECO:0000256" key="3">
    <source>
        <dbReference type="ARBA" id="ARBA00007353"/>
    </source>
</evidence>
<dbReference type="CDD" id="cd16833">
    <property type="entry name" value="YfiH"/>
    <property type="match status" value="1"/>
</dbReference>
<comment type="function">
    <text evidence="2">Purine nucleoside enzyme that catalyzes the phosphorolysis of adenosine and inosine nucleosides, yielding D-ribose 1-phosphate and the respective free bases, adenine and hypoxanthine. Also catalyzes the phosphorolysis of S-methyl-5'-thioadenosine into adenine and S-methyl-5-thio-alpha-D-ribose 1-phosphate. Also has adenosine deaminase activity.</text>
</comment>
<dbReference type="GO" id="GO:0016787">
    <property type="term" value="F:hydrolase activity"/>
    <property type="evidence" value="ECO:0007669"/>
    <property type="project" value="UniProtKB-KW"/>
</dbReference>
<dbReference type="InterPro" id="IPR011324">
    <property type="entry name" value="Cytotoxic_necrot_fac-like_cat"/>
</dbReference>
<dbReference type="GO" id="GO:0005507">
    <property type="term" value="F:copper ion binding"/>
    <property type="evidence" value="ECO:0007669"/>
    <property type="project" value="TreeGrafter"/>
</dbReference>
<evidence type="ECO:0000256" key="5">
    <source>
        <dbReference type="ARBA" id="ARBA00022723"/>
    </source>
</evidence>
<comment type="caution">
    <text evidence="12">The sequence shown here is derived from an EMBL/GenBank/DDBJ whole genome shotgun (WGS) entry which is preliminary data.</text>
</comment>
<reference evidence="12 13" key="1">
    <citation type="submission" date="2019-11" db="EMBL/GenBank/DDBJ databases">
        <title>Isolation of a new High Light Tolerant Cyanobacteria.</title>
        <authorList>
            <person name="Dobson Z."/>
            <person name="Vaughn N."/>
            <person name="Vaughn M."/>
            <person name="Fromme P."/>
            <person name="Mazor Y."/>
        </authorList>
    </citation>
    <scope>NUCLEOTIDE SEQUENCE [LARGE SCALE GENOMIC DNA]</scope>
    <source>
        <strain evidence="12 13">0216</strain>
    </source>
</reference>
<evidence type="ECO:0000256" key="10">
    <source>
        <dbReference type="ARBA" id="ARBA00049893"/>
    </source>
</evidence>
<dbReference type="Proteomes" id="UP000437131">
    <property type="component" value="Unassembled WGS sequence"/>
</dbReference>
<protein>
    <recommendedName>
        <fullName evidence="11">Purine nucleoside phosphorylase</fullName>
    </recommendedName>
</protein>
<dbReference type="PANTHER" id="PTHR30616">
    <property type="entry name" value="UNCHARACTERIZED PROTEIN YFIH"/>
    <property type="match status" value="1"/>
</dbReference>
<dbReference type="Pfam" id="PF02578">
    <property type="entry name" value="Cu-oxidase_4"/>
    <property type="match status" value="1"/>
</dbReference>
<evidence type="ECO:0000256" key="6">
    <source>
        <dbReference type="ARBA" id="ARBA00022801"/>
    </source>
</evidence>
<name>A0A844GVF8_9CHRO</name>
<keyword evidence="4" id="KW-0808">Transferase</keyword>
<dbReference type="SUPFAM" id="SSF64438">
    <property type="entry name" value="CNF1/YfiH-like putative cysteine hydrolases"/>
    <property type="match status" value="1"/>
</dbReference>
<evidence type="ECO:0000313" key="13">
    <source>
        <dbReference type="Proteomes" id="UP000437131"/>
    </source>
</evidence>